<feature type="region of interest" description="Disordered" evidence="3">
    <location>
        <begin position="62"/>
        <end position="91"/>
    </location>
</feature>
<dbReference type="KEGG" id="tml:GSTUM_00000679001"/>
<dbReference type="AlphaFoldDB" id="D5GCJ6"/>
<dbReference type="CDD" id="cd00067">
    <property type="entry name" value="GAL4"/>
    <property type="match status" value="1"/>
</dbReference>
<dbReference type="Proteomes" id="UP000006911">
    <property type="component" value="Unassembled WGS sequence"/>
</dbReference>
<dbReference type="HOGENOM" id="CLU_012945_0_0_1"/>
<dbReference type="EMBL" id="FN430110">
    <property type="protein sequence ID" value="CAZ82239.1"/>
    <property type="molecule type" value="Genomic_DNA"/>
</dbReference>
<dbReference type="InterPro" id="IPR001138">
    <property type="entry name" value="Zn2Cys6_DnaBD"/>
</dbReference>
<dbReference type="PROSITE" id="PS00463">
    <property type="entry name" value="ZN2_CY6_FUNGAL_1"/>
    <property type="match status" value="1"/>
</dbReference>
<dbReference type="InterPro" id="IPR021858">
    <property type="entry name" value="Fun_TF"/>
</dbReference>
<feature type="domain" description="Zn(2)-C6 fungal-type" evidence="4">
    <location>
        <begin position="94"/>
        <end position="124"/>
    </location>
</feature>
<keyword evidence="2" id="KW-0539">Nucleus</keyword>
<name>D5GCJ6_TUBMM</name>
<accession>D5GCJ6</accession>
<evidence type="ECO:0000259" key="4">
    <source>
        <dbReference type="PROSITE" id="PS50048"/>
    </source>
</evidence>
<dbReference type="PANTHER" id="PTHR37534">
    <property type="entry name" value="TRANSCRIPTIONAL ACTIVATOR PROTEIN UGA3"/>
    <property type="match status" value="1"/>
</dbReference>
<dbReference type="GO" id="GO:0045944">
    <property type="term" value="P:positive regulation of transcription by RNA polymerase II"/>
    <property type="evidence" value="ECO:0007669"/>
    <property type="project" value="TreeGrafter"/>
</dbReference>
<evidence type="ECO:0000256" key="1">
    <source>
        <dbReference type="ARBA" id="ARBA00004123"/>
    </source>
</evidence>
<dbReference type="PROSITE" id="PS50048">
    <property type="entry name" value="ZN2_CY6_FUNGAL_2"/>
    <property type="match status" value="1"/>
</dbReference>
<evidence type="ECO:0000256" key="2">
    <source>
        <dbReference type="ARBA" id="ARBA00023242"/>
    </source>
</evidence>
<dbReference type="InParanoid" id="D5GCJ6"/>
<dbReference type="SMART" id="SM00066">
    <property type="entry name" value="GAL4"/>
    <property type="match status" value="1"/>
</dbReference>
<feature type="compositionally biased region" description="Acidic residues" evidence="3">
    <location>
        <begin position="154"/>
        <end position="167"/>
    </location>
</feature>
<organism evidence="5 6">
    <name type="scientific">Tuber melanosporum (strain Mel28)</name>
    <name type="common">Perigord black truffle</name>
    <dbReference type="NCBI Taxonomy" id="656061"/>
    <lineage>
        <taxon>Eukaryota</taxon>
        <taxon>Fungi</taxon>
        <taxon>Dikarya</taxon>
        <taxon>Ascomycota</taxon>
        <taxon>Pezizomycotina</taxon>
        <taxon>Pezizomycetes</taxon>
        <taxon>Pezizales</taxon>
        <taxon>Tuberaceae</taxon>
        <taxon>Tuber</taxon>
    </lineage>
</organism>
<evidence type="ECO:0000256" key="3">
    <source>
        <dbReference type="SAM" id="MobiDB-lite"/>
    </source>
</evidence>
<sequence length="758" mass="84594">MTGLYRASSHITPDAIHFTTTSSASTAQTSAGIQSFDSNAGLLGGNAPFDHPPLTTFFVVPEGGNMTTGTKPSRVRRKSAPGAETVKHRRTRSGCFTCRTRRVKCDETHPICERCQKGGRECTYPEVVPSKSTSGQKNRREKPPVSREGSSSLDELEEEDGFDDYQDDDRPTPIEGPRLRTSASQGYLRGTQRRESWPSSFDHGRRGKPRKTGSSVDPSPSPGNDNSYYPDSSEPASPATSLRRTTSHASLLTTVEWAHLPHDIAFYLNYHRQMLTCHHYLLKSDNSNFFKTTLLELAVNNEALLYAVAAFSSFHYSVHHKTGVFQTFLEYYNKSVGLLRVSLDEEHTMSTIVTILQLASFEEYLGDWMNLMEHRNAATKILTALWTPETMSETPQRRMVFNWFAHFDVLVAMMAGHRTTVDSQWTDFNRQAVHRETEVDPDSISLKVENASCEFRDLAMDISILTAKRSQGLIIMEDFLIESARLLQACKSWFESLDPAIVSGAEKVSRKVSTIAEDDCPFEPAAIYKGNKWAVNFLVCDYYGLIIMLKHQIALTNGTGPEVSLQDLAIKICNVLAAVEVYPDAPSGALLSAQAPLGLSALWIPNNKRYRRWIQKQLAKIEQMGYAIFGVSNVVSVANGGFNSFVYPLAFRNRMSEIWNDPQLKHTWITNNTETAIGMSIRQLVDMRDAEFPKDSARHDIKEMRALLTEMRLDSKGSGSLPTPDSEASPVSSSDIIATGGDDQSFHPAVQGTERQWP</sequence>
<dbReference type="OMA" id="HWWLPND"/>
<dbReference type="eggNOG" id="ENOG502QW5G">
    <property type="taxonomic scope" value="Eukaryota"/>
</dbReference>
<proteinExistence type="predicted"/>
<dbReference type="GO" id="GO:0000976">
    <property type="term" value="F:transcription cis-regulatory region binding"/>
    <property type="evidence" value="ECO:0007669"/>
    <property type="project" value="TreeGrafter"/>
</dbReference>
<dbReference type="GeneID" id="9186423"/>
<dbReference type="GO" id="GO:0005634">
    <property type="term" value="C:nucleus"/>
    <property type="evidence" value="ECO:0007669"/>
    <property type="project" value="UniProtKB-SubCell"/>
</dbReference>
<dbReference type="InterPro" id="IPR036864">
    <property type="entry name" value="Zn2-C6_fun-type_DNA-bd_sf"/>
</dbReference>
<dbReference type="RefSeq" id="XP_002838048.1">
    <property type="nucleotide sequence ID" value="XM_002838002.1"/>
</dbReference>
<dbReference type="PANTHER" id="PTHR37534:SF10">
    <property type="entry name" value="ZN(II)2CYS6 TRANSCRIPTION FACTOR (EUROFUNG)"/>
    <property type="match status" value="1"/>
</dbReference>
<comment type="subcellular location">
    <subcellularLocation>
        <location evidence="1">Nucleus</location>
    </subcellularLocation>
</comment>
<feature type="region of interest" description="Disordered" evidence="3">
    <location>
        <begin position="123"/>
        <end position="242"/>
    </location>
</feature>
<dbReference type="Gene3D" id="4.10.240.10">
    <property type="entry name" value="Zn(2)-C6 fungal-type DNA-binding domain"/>
    <property type="match status" value="1"/>
</dbReference>
<evidence type="ECO:0000313" key="6">
    <source>
        <dbReference type="Proteomes" id="UP000006911"/>
    </source>
</evidence>
<dbReference type="CDD" id="cd12148">
    <property type="entry name" value="fungal_TF_MHR"/>
    <property type="match status" value="1"/>
</dbReference>
<dbReference type="Pfam" id="PF00172">
    <property type="entry name" value="Zn_clus"/>
    <property type="match status" value="1"/>
</dbReference>
<dbReference type="GO" id="GO:0008270">
    <property type="term" value="F:zinc ion binding"/>
    <property type="evidence" value="ECO:0007669"/>
    <property type="project" value="InterPro"/>
</dbReference>
<dbReference type="SUPFAM" id="SSF57701">
    <property type="entry name" value="Zn2/Cys6 DNA-binding domain"/>
    <property type="match status" value="1"/>
</dbReference>
<keyword evidence="6" id="KW-1185">Reference proteome</keyword>
<dbReference type="GO" id="GO:0000981">
    <property type="term" value="F:DNA-binding transcription factor activity, RNA polymerase II-specific"/>
    <property type="evidence" value="ECO:0007669"/>
    <property type="project" value="InterPro"/>
</dbReference>
<feature type="region of interest" description="Disordered" evidence="3">
    <location>
        <begin position="713"/>
        <end position="758"/>
    </location>
</feature>
<gene>
    <name evidence="5" type="ORF">GSTUM_00000679001</name>
</gene>
<feature type="compositionally biased region" description="Polar residues" evidence="3">
    <location>
        <begin position="212"/>
        <end position="242"/>
    </location>
</feature>
<protein>
    <submittedName>
        <fullName evidence="5">(Perigord truffle) hypothetical protein</fullName>
    </submittedName>
</protein>
<dbReference type="STRING" id="656061.D5GCJ6"/>
<reference evidence="5 6" key="1">
    <citation type="journal article" date="2010" name="Nature">
        <title>Perigord black truffle genome uncovers evolutionary origins and mechanisms of symbiosis.</title>
        <authorList>
            <person name="Martin F."/>
            <person name="Kohler A."/>
            <person name="Murat C."/>
            <person name="Balestrini R."/>
            <person name="Coutinho P.M."/>
            <person name="Jaillon O."/>
            <person name="Montanini B."/>
            <person name="Morin E."/>
            <person name="Noel B."/>
            <person name="Percudani R."/>
            <person name="Porcel B."/>
            <person name="Rubini A."/>
            <person name="Amicucci A."/>
            <person name="Amselem J."/>
            <person name="Anthouard V."/>
            <person name="Arcioni S."/>
            <person name="Artiguenave F."/>
            <person name="Aury J.M."/>
            <person name="Ballario P."/>
            <person name="Bolchi A."/>
            <person name="Brenna A."/>
            <person name="Brun A."/>
            <person name="Buee M."/>
            <person name="Cantarel B."/>
            <person name="Chevalier G."/>
            <person name="Couloux A."/>
            <person name="Da Silva C."/>
            <person name="Denoeud F."/>
            <person name="Duplessis S."/>
            <person name="Ghignone S."/>
            <person name="Hilselberger B."/>
            <person name="Iotti M."/>
            <person name="Marcais B."/>
            <person name="Mello A."/>
            <person name="Miranda M."/>
            <person name="Pacioni G."/>
            <person name="Quesneville H."/>
            <person name="Riccioni C."/>
            <person name="Ruotolo R."/>
            <person name="Splivallo R."/>
            <person name="Stocchi V."/>
            <person name="Tisserant E."/>
            <person name="Viscomi A.R."/>
            <person name="Zambonelli A."/>
            <person name="Zampieri E."/>
            <person name="Henrissat B."/>
            <person name="Lebrun M.H."/>
            <person name="Paolocci F."/>
            <person name="Bonfante P."/>
            <person name="Ottonello S."/>
            <person name="Wincker P."/>
        </authorList>
    </citation>
    <scope>NUCLEOTIDE SEQUENCE [LARGE SCALE GENOMIC DNA]</scope>
    <source>
        <strain evidence="5 6">Mel28</strain>
    </source>
</reference>
<evidence type="ECO:0000313" key="5">
    <source>
        <dbReference type="EMBL" id="CAZ82239.1"/>
    </source>
</evidence>
<dbReference type="Pfam" id="PF11951">
    <property type="entry name" value="Fungal_trans_2"/>
    <property type="match status" value="1"/>
</dbReference>